<evidence type="ECO:0000313" key="2">
    <source>
        <dbReference type="Proteomes" id="UP000271098"/>
    </source>
</evidence>
<name>A0A3P7NQD2_9BILA</name>
<accession>A0A3P7NQD2</accession>
<gene>
    <name evidence="1" type="ORF">GPUH_LOCUS24544</name>
</gene>
<evidence type="ECO:0000313" key="1">
    <source>
        <dbReference type="EMBL" id="VDN42980.1"/>
    </source>
</evidence>
<dbReference type="EMBL" id="UYRT01101510">
    <property type="protein sequence ID" value="VDN42980.1"/>
    <property type="molecule type" value="Genomic_DNA"/>
</dbReference>
<sequence>MSSWSRWWCCCCCCCSSRCRHGHIWRGMDANIAVT</sequence>
<reference evidence="1 2" key="1">
    <citation type="submission" date="2018-11" db="EMBL/GenBank/DDBJ databases">
        <authorList>
            <consortium name="Pathogen Informatics"/>
        </authorList>
    </citation>
    <scope>NUCLEOTIDE SEQUENCE [LARGE SCALE GENOMIC DNA]</scope>
</reference>
<dbReference type="Proteomes" id="UP000271098">
    <property type="component" value="Unassembled WGS sequence"/>
</dbReference>
<organism evidence="1 2">
    <name type="scientific">Gongylonema pulchrum</name>
    <dbReference type="NCBI Taxonomy" id="637853"/>
    <lineage>
        <taxon>Eukaryota</taxon>
        <taxon>Metazoa</taxon>
        <taxon>Ecdysozoa</taxon>
        <taxon>Nematoda</taxon>
        <taxon>Chromadorea</taxon>
        <taxon>Rhabditida</taxon>
        <taxon>Spirurina</taxon>
        <taxon>Spiruromorpha</taxon>
        <taxon>Spiruroidea</taxon>
        <taxon>Gongylonematidae</taxon>
        <taxon>Gongylonema</taxon>
    </lineage>
</organism>
<protein>
    <submittedName>
        <fullName evidence="1">Uncharacterized protein</fullName>
    </submittedName>
</protein>
<dbReference type="AlphaFoldDB" id="A0A3P7NQD2"/>
<keyword evidence="2" id="KW-1185">Reference proteome</keyword>
<proteinExistence type="predicted"/>